<dbReference type="RefSeq" id="WP_090217317.1">
    <property type="nucleotide sequence ID" value="NZ_FOYO01000001.1"/>
</dbReference>
<evidence type="ECO:0000313" key="2">
    <source>
        <dbReference type="Proteomes" id="UP000199658"/>
    </source>
</evidence>
<protein>
    <recommendedName>
        <fullName evidence="3">2,4-dihydroxyhept-2-ene-1,7-dioic acid aldolase</fullName>
    </recommendedName>
</protein>
<dbReference type="PIRSF" id="PIRSF028291">
    <property type="entry name" value="UCP028291"/>
    <property type="match status" value="1"/>
</dbReference>
<reference evidence="2" key="1">
    <citation type="submission" date="2016-10" db="EMBL/GenBank/DDBJ databases">
        <authorList>
            <person name="Varghese N."/>
            <person name="Submissions S."/>
        </authorList>
    </citation>
    <scope>NUCLEOTIDE SEQUENCE [LARGE SCALE GENOMIC DNA]</scope>
    <source>
        <strain evidence="2">DSM 26921</strain>
    </source>
</reference>
<dbReference type="Proteomes" id="UP000199658">
    <property type="component" value="Unassembled WGS sequence"/>
</dbReference>
<name>A0A1I6H4Z4_9RHOB</name>
<proteinExistence type="predicted"/>
<accession>A0A1I6H4Z4</accession>
<dbReference type="AlphaFoldDB" id="A0A1I6H4Z4"/>
<dbReference type="Pfam" id="PF09981">
    <property type="entry name" value="DUF2218"/>
    <property type="match status" value="1"/>
</dbReference>
<sequence>MFTNTVRITTTRASTYLQQLCKHFGHKVEVQFDPHSGHIKFPFGQCDLSTEQDSLVLTVTAENQADQTKIRSVIASHLERFAFRENPKIEWQPKTAA</sequence>
<dbReference type="Gene3D" id="3.30.310.50">
    <property type="entry name" value="Alpha-D-phosphohexomutase, C-terminal domain"/>
    <property type="match status" value="1"/>
</dbReference>
<keyword evidence="2" id="KW-1185">Reference proteome</keyword>
<dbReference type="STRING" id="670154.SAMN04488002_2536"/>
<gene>
    <name evidence="1" type="ORF">SAMN04488002_2536</name>
</gene>
<evidence type="ECO:0000313" key="1">
    <source>
        <dbReference type="EMBL" id="SFR49586.1"/>
    </source>
</evidence>
<dbReference type="EMBL" id="FOYO01000001">
    <property type="protein sequence ID" value="SFR49586.1"/>
    <property type="molecule type" value="Genomic_DNA"/>
</dbReference>
<dbReference type="OrthoDB" id="9806511at2"/>
<organism evidence="1 2">
    <name type="scientific">Litoreibacter janthinus</name>
    <dbReference type="NCBI Taxonomy" id="670154"/>
    <lineage>
        <taxon>Bacteria</taxon>
        <taxon>Pseudomonadati</taxon>
        <taxon>Pseudomonadota</taxon>
        <taxon>Alphaproteobacteria</taxon>
        <taxon>Rhodobacterales</taxon>
        <taxon>Roseobacteraceae</taxon>
        <taxon>Litoreibacter</taxon>
    </lineage>
</organism>
<evidence type="ECO:0008006" key="3">
    <source>
        <dbReference type="Google" id="ProtNLM"/>
    </source>
</evidence>
<dbReference type="InterPro" id="IPR014543">
    <property type="entry name" value="UCP028291"/>
</dbReference>